<dbReference type="EMBL" id="CAADFP010000048">
    <property type="protein sequence ID" value="VFK27562.1"/>
    <property type="molecule type" value="Genomic_DNA"/>
</dbReference>
<keyword evidence="1" id="KW-0472">Membrane</keyword>
<feature type="transmembrane region" description="Helical" evidence="1">
    <location>
        <begin position="31"/>
        <end position="52"/>
    </location>
</feature>
<organism evidence="2">
    <name type="scientific">Candidatus Kentrum sp. LPFa</name>
    <dbReference type="NCBI Taxonomy" id="2126335"/>
    <lineage>
        <taxon>Bacteria</taxon>
        <taxon>Pseudomonadati</taxon>
        <taxon>Pseudomonadota</taxon>
        <taxon>Gammaproteobacteria</taxon>
        <taxon>Candidatus Kentrum</taxon>
    </lineage>
</organism>
<accession>A0A450W2F9</accession>
<keyword evidence="1" id="KW-1133">Transmembrane helix</keyword>
<reference evidence="2" key="1">
    <citation type="submission" date="2019-02" db="EMBL/GenBank/DDBJ databases">
        <authorList>
            <person name="Gruber-Vodicka R. H."/>
            <person name="Seah K. B. B."/>
        </authorList>
    </citation>
    <scope>NUCLEOTIDE SEQUENCE</scope>
    <source>
        <strain evidence="2">BECK_S312</strain>
        <strain evidence="3">BECK_S426</strain>
    </source>
</reference>
<evidence type="ECO:0000256" key="1">
    <source>
        <dbReference type="SAM" id="Phobius"/>
    </source>
</evidence>
<dbReference type="AlphaFoldDB" id="A0A450W2F9"/>
<protein>
    <submittedName>
        <fullName evidence="2">Uncharacterized protein</fullName>
    </submittedName>
</protein>
<sequence>MGPYQNCRIPVSAPLTPYHFIGVLSKRNMLFQIRFVIFWSTNTVFRIVFIIFRIGNAINWRQEIMITAIFPAEEARSLALAQEIAEGLKANAE</sequence>
<keyword evidence="1" id="KW-0812">Transmembrane</keyword>
<gene>
    <name evidence="2" type="ORF">BECKLPF1236A_GA0070988_1005011</name>
    <name evidence="3" type="ORF">BECKLPF1236C_GA0070990_1004811</name>
</gene>
<evidence type="ECO:0000313" key="2">
    <source>
        <dbReference type="EMBL" id="VFK11195.1"/>
    </source>
</evidence>
<dbReference type="EMBL" id="CAADFM010000050">
    <property type="protein sequence ID" value="VFK11195.1"/>
    <property type="molecule type" value="Genomic_DNA"/>
</dbReference>
<evidence type="ECO:0000313" key="3">
    <source>
        <dbReference type="EMBL" id="VFK27562.1"/>
    </source>
</evidence>
<proteinExistence type="predicted"/>
<name>A0A450W2F9_9GAMM</name>